<dbReference type="EMBL" id="RAWM01000010">
    <property type="protein sequence ID" value="RKH72155.1"/>
    <property type="molecule type" value="Genomic_DNA"/>
</dbReference>
<feature type="transmembrane region" description="Helical" evidence="1">
    <location>
        <begin position="318"/>
        <end position="339"/>
    </location>
</feature>
<keyword evidence="1" id="KW-1133">Transmembrane helix</keyword>
<gene>
    <name evidence="2" type="ORF">D7X96_06045</name>
</gene>
<protein>
    <submittedName>
        <fullName evidence="2">Uncharacterized protein</fullName>
    </submittedName>
</protein>
<evidence type="ECO:0000256" key="1">
    <source>
        <dbReference type="SAM" id="Phobius"/>
    </source>
</evidence>
<reference evidence="3" key="1">
    <citation type="submission" date="2018-09" db="EMBL/GenBank/DDBJ databases">
        <authorList>
            <person name="Livingstone P.G."/>
            <person name="Whitworth D.E."/>
        </authorList>
    </citation>
    <scope>NUCLEOTIDE SEQUENCE [LARGE SCALE GENOMIC DNA]</scope>
    <source>
        <strain evidence="3">AB047A</strain>
    </source>
</reference>
<feature type="transmembrane region" description="Helical" evidence="1">
    <location>
        <begin position="291"/>
        <end position="309"/>
    </location>
</feature>
<sequence length="447" mass="48558">MGAAMADSSSPRSRLLRRPIDLGWARLRAPYATALGLCFAVLALRSHARLAQAHLWAEDGTVFLADALAHGFGATFLPYAGYLHVVPRLMAWGLSLLPIEAFALGLALLTLAVDAAVFALIARAGYRWLVSHDGVRVLAAVALCFLPGTWEVMGNLANLHSVLFYGVMLVALQDLERPLGLADAGVLLAAASSSGEAVLLAPVFLLRGAMRWRDGRPRREVVMEALAAVALTVPAGVNMVLFRQSGMPASDFATWPLSRMAEHLWNTFNVRYVLYPVLGDGGTLSYFRRPLAVRILVACGFVAVLVLGLRRVPARPRALLLASCACVFLLIPLTWYVRAGSAEYPTFGAFRDPGVVEDRYMLFALPAGLLLWVAALARLRLSLAAGLCVCVWVLAFPRWSFEPWGPESDWARTAHLIRVTRETSGAEAGVPINPTGWWIRVRAAPSR</sequence>
<feature type="transmembrane region" description="Helical" evidence="1">
    <location>
        <begin position="97"/>
        <end position="122"/>
    </location>
</feature>
<keyword evidence="3" id="KW-1185">Reference proteome</keyword>
<keyword evidence="1" id="KW-0812">Transmembrane</keyword>
<proteinExistence type="predicted"/>
<keyword evidence="1" id="KW-0472">Membrane</keyword>
<name>A0A3A8R098_9BACT</name>
<feature type="transmembrane region" description="Helical" evidence="1">
    <location>
        <begin position="221"/>
        <end position="242"/>
    </location>
</feature>
<accession>A0A3A8R098</accession>
<comment type="caution">
    <text evidence="2">The sequence shown here is derived from an EMBL/GenBank/DDBJ whole genome shotgun (WGS) entry which is preliminary data.</text>
</comment>
<feature type="transmembrane region" description="Helical" evidence="1">
    <location>
        <begin position="63"/>
        <end position="85"/>
    </location>
</feature>
<organism evidence="2 3">
    <name type="scientific">Corallococcus interemptor</name>
    <dbReference type="NCBI Taxonomy" id="2316720"/>
    <lineage>
        <taxon>Bacteria</taxon>
        <taxon>Pseudomonadati</taxon>
        <taxon>Myxococcota</taxon>
        <taxon>Myxococcia</taxon>
        <taxon>Myxococcales</taxon>
        <taxon>Cystobacterineae</taxon>
        <taxon>Myxococcaceae</taxon>
        <taxon>Corallococcus</taxon>
    </lineage>
</organism>
<evidence type="ECO:0000313" key="2">
    <source>
        <dbReference type="EMBL" id="RKH72155.1"/>
    </source>
</evidence>
<dbReference type="AlphaFoldDB" id="A0A3A8R098"/>
<feature type="transmembrane region" description="Helical" evidence="1">
    <location>
        <begin position="359"/>
        <end position="376"/>
    </location>
</feature>
<feature type="transmembrane region" description="Helical" evidence="1">
    <location>
        <begin position="184"/>
        <end position="209"/>
    </location>
</feature>
<evidence type="ECO:0000313" key="3">
    <source>
        <dbReference type="Proteomes" id="UP000282656"/>
    </source>
</evidence>
<feature type="transmembrane region" description="Helical" evidence="1">
    <location>
        <begin position="383"/>
        <end position="401"/>
    </location>
</feature>
<dbReference type="Proteomes" id="UP000282656">
    <property type="component" value="Unassembled WGS sequence"/>
</dbReference>